<proteinExistence type="predicted"/>
<evidence type="ECO:0000313" key="1">
    <source>
        <dbReference type="Proteomes" id="UP000790787"/>
    </source>
</evidence>
<reference evidence="2" key="2">
    <citation type="submission" date="2025-08" db="UniProtKB">
        <authorList>
            <consortium name="RefSeq"/>
        </authorList>
    </citation>
    <scope>IDENTIFICATION</scope>
    <source>
        <tissue evidence="2">Leaf</tissue>
    </source>
</reference>
<accession>A0AC58USF5</accession>
<keyword evidence="1" id="KW-1185">Reference proteome</keyword>
<dbReference type="Proteomes" id="UP000790787">
    <property type="component" value="Chromosome 6"/>
</dbReference>
<sequence>MKKLRTKIVDELLYYNIERWSKVYFNTFCKSDSVDNNMAECFNAWILATRQKTIVTMLEEIRVKMMNRIGQLRQFVNTWITDFSPMAMKVLEENTEKSMKCNIFWNGEYGFEVKQGSGASEVKHLMDINRKICTCRAWMLKGISCAHAVAALHYKNLKPMNYISHWYNNATYIKTYNYFP</sequence>
<gene>
    <name evidence="2" type="primary">LOC142182224</name>
</gene>
<protein>
    <submittedName>
        <fullName evidence="2">Uncharacterized protein LOC142182224</fullName>
    </submittedName>
</protein>
<organism evidence="1 2">
    <name type="scientific">Nicotiana tabacum</name>
    <name type="common">Common tobacco</name>
    <dbReference type="NCBI Taxonomy" id="4097"/>
    <lineage>
        <taxon>Eukaryota</taxon>
        <taxon>Viridiplantae</taxon>
        <taxon>Streptophyta</taxon>
        <taxon>Embryophyta</taxon>
        <taxon>Tracheophyta</taxon>
        <taxon>Spermatophyta</taxon>
        <taxon>Magnoliopsida</taxon>
        <taxon>eudicotyledons</taxon>
        <taxon>Gunneridae</taxon>
        <taxon>Pentapetalae</taxon>
        <taxon>asterids</taxon>
        <taxon>lamiids</taxon>
        <taxon>Solanales</taxon>
        <taxon>Solanaceae</taxon>
        <taxon>Nicotianoideae</taxon>
        <taxon>Nicotianeae</taxon>
        <taxon>Nicotiana</taxon>
    </lineage>
</organism>
<reference evidence="1" key="1">
    <citation type="journal article" date="2014" name="Nat. Commun.">
        <title>The tobacco genome sequence and its comparison with those of tomato and potato.</title>
        <authorList>
            <person name="Sierro N."/>
            <person name="Battey J.N."/>
            <person name="Ouadi S."/>
            <person name="Bakaher N."/>
            <person name="Bovet L."/>
            <person name="Willig A."/>
            <person name="Goepfert S."/>
            <person name="Peitsch M.C."/>
            <person name="Ivanov N.V."/>
        </authorList>
    </citation>
    <scope>NUCLEOTIDE SEQUENCE [LARGE SCALE GENOMIC DNA]</scope>
</reference>
<dbReference type="RefSeq" id="XP_075112435.1">
    <property type="nucleotide sequence ID" value="XM_075256334.1"/>
</dbReference>
<name>A0AC58USF5_TOBAC</name>
<evidence type="ECO:0000313" key="2">
    <source>
        <dbReference type="RefSeq" id="XP_075112435.1"/>
    </source>
</evidence>